<sequence>MNFIDLFAGAGGLSEGFIRQGFEPVAHIEMDAYAAQTLKTRAVYHYLKENGRLDVYHRYLKNLITKEELYGEVDPRVLKSVLNREISDESIGEIFQTIDESLNNQGTSSVDVLIGGPPCQAYSLVGRARDPYNKEHDPRNYLYRQYVKFLEKYKPKLFVFENVPGILTAGKGKLFDDVQRFMDDAGYNIEARILDASKFGVLQKRRRVILIGWVKGTDLFYPEFNYYDHNYLVSDILKDMPTLQPGETKDFMYSASPSEYLRKHAIRSDDDILVQHISRPHNDHDREIYRLAIGQWDKEKKRLKYTDVPEKDRTHSNITAFLDRFKVVASDLNYSHTMVAHIAKDGHYYIHPDVNQLRSLSVREAARIQSFPDNFFFEGPRTAIFTQIGNAVPPLMAECIAEKIKQMLEK</sequence>
<keyword evidence="3 5" id="KW-0949">S-adenosyl-L-methionine</keyword>
<gene>
    <name evidence="8" type="ORF">SAMN05216192_13434</name>
</gene>
<evidence type="ECO:0000256" key="3">
    <source>
        <dbReference type="ARBA" id="ARBA00022691"/>
    </source>
</evidence>
<dbReference type="EMBL" id="FNDX01000034">
    <property type="protein sequence ID" value="SDK19437.1"/>
    <property type="molecule type" value="Genomic_DNA"/>
</dbReference>
<dbReference type="PRINTS" id="PR00105">
    <property type="entry name" value="C5METTRFRASE"/>
</dbReference>
<accession>A0A1G8ZWU7</accession>
<evidence type="ECO:0000313" key="9">
    <source>
        <dbReference type="Proteomes" id="UP000199050"/>
    </source>
</evidence>
<keyword evidence="2 5" id="KW-0808">Transferase</keyword>
<dbReference type="GO" id="GO:0044027">
    <property type="term" value="P:negative regulation of gene expression via chromosomal CpG island methylation"/>
    <property type="evidence" value="ECO:0007669"/>
    <property type="project" value="TreeGrafter"/>
</dbReference>
<dbReference type="RefSeq" id="WP_090717436.1">
    <property type="nucleotide sequence ID" value="NZ_CBCSKY010000015.1"/>
</dbReference>
<comment type="similarity">
    <text evidence="5 6">Belongs to the class I-like SAM-binding methyltransferase superfamily. C5-methyltransferase family.</text>
</comment>
<dbReference type="STRING" id="1174501.SAMN05216192_13434"/>
<dbReference type="EC" id="2.1.1.37" evidence="7"/>
<evidence type="ECO:0000256" key="2">
    <source>
        <dbReference type="ARBA" id="ARBA00022679"/>
    </source>
</evidence>
<comment type="catalytic activity">
    <reaction evidence="7">
        <text>a 2'-deoxycytidine in DNA + S-adenosyl-L-methionine = a 5-methyl-2'-deoxycytidine in DNA + S-adenosyl-L-homocysteine + H(+)</text>
        <dbReference type="Rhea" id="RHEA:13681"/>
        <dbReference type="Rhea" id="RHEA-COMP:11369"/>
        <dbReference type="Rhea" id="RHEA-COMP:11370"/>
        <dbReference type="ChEBI" id="CHEBI:15378"/>
        <dbReference type="ChEBI" id="CHEBI:57856"/>
        <dbReference type="ChEBI" id="CHEBI:59789"/>
        <dbReference type="ChEBI" id="CHEBI:85452"/>
        <dbReference type="ChEBI" id="CHEBI:85454"/>
        <dbReference type="EC" id="2.1.1.37"/>
    </reaction>
</comment>
<dbReference type="NCBIfam" id="TIGR00675">
    <property type="entry name" value="dcm"/>
    <property type="match status" value="1"/>
</dbReference>
<keyword evidence="1 5" id="KW-0489">Methyltransferase</keyword>
<dbReference type="OrthoDB" id="9813719at2"/>
<dbReference type="PROSITE" id="PS00095">
    <property type="entry name" value="C5_MTASE_2"/>
    <property type="match status" value="1"/>
</dbReference>
<evidence type="ECO:0000256" key="1">
    <source>
        <dbReference type="ARBA" id="ARBA00022603"/>
    </source>
</evidence>
<dbReference type="InterPro" id="IPR050390">
    <property type="entry name" value="C5-Methyltransferase"/>
</dbReference>
<protein>
    <recommendedName>
        <fullName evidence="7">Cytosine-specific methyltransferase</fullName>
        <ecNumber evidence="7">2.1.1.37</ecNumber>
    </recommendedName>
</protein>
<evidence type="ECO:0000256" key="6">
    <source>
        <dbReference type="RuleBase" id="RU000416"/>
    </source>
</evidence>
<dbReference type="PROSITE" id="PS00094">
    <property type="entry name" value="C5_MTASE_1"/>
    <property type="match status" value="1"/>
</dbReference>
<evidence type="ECO:0000313" key="8">
    <source>
        <dbReference type="EMBL" id="SDK19437.1"/>
    </source>
</evidence>
<dbReference type="AlphaFoldDB" id="A0A1G8ZWU7"/>
<proteinExistence type="inferred from homology"/>
<dbReference type="Proteomes" id="UP000199050">
    <property type="component" value="Unassembled WGS sequence"/>
</dbReference>
<dbReference type="InterPro" id="IPR031303">
    <property type="entry name" value="C5_meth_CS"/>
</dbReference>
<keyword evidence="4" id="KW-0680">Restriction system</keyword>
<organism evidence="8 9">
    <name type="scientific">Paenibacillus typhae</name>
    <dbReference type="NCBI Taxonomy" id="1174501"/>
    <lineage>
        <taxon>Bacteria</taxon>
        <taxon>Bacillati</taxon>
        <taxon>Bacillota</taxon>
        <taxon>Bacilli</taxon>
        <taxon>Bacillales</taxon>
        <taxon>Paenibacillaceae</taxon>
        <taxon>Paenibacillus</taxon>
    </lineage>
</organism>
<dbReference type="Gene3D" id="3.90.120.10">
    <property type="entry name" value="DNA Methylase, subunit A, domain 2"/>
    <property type="match status" value="1"/>
</dbReference>
<evidence type="ECO:0000256" key="5">
    <source>
        <dbReference type="PROSITE-ProRule" id="PRU01016"/>
    </source>
</evidence>
<reference evidence="9" key="1">
    <citation type="submission" date="2016-10" db="EMBL/GenBank/DDBJ databases">
        <authorList>
            <person name="Varghese N."/>
            <person name="Submissions S."/>
        </authorList>
    </citation>
    <scope>NUCLEOTIDE SEQUENCE [LARGE SCALE GENOMIC DNA]</scope>
    <source>
        <strain evidence="9">CGMCC 1.11012</strain>
    </source>
</reference>
<keyword evidence="9" id="KW-1185">Reference proteome</keyword>
<dbReference type="GO" id="GO:0003886">
    <property type="term" value="F:DNA (cytosine-5-)-methyltransferase activity"/>
    <property type="evidence" value="ECO:0007669"/>
    <property type="project" value="UniProtKB-EC"/>
</dbReference>
<dbReference type="Pfam" id="PF00145">
    <property type="entry name" value="DNA_methylase"/>
    <property type="match status" value="2"/>
</dbReference>
<dbReference type="GO" id="GO:0009307">
    <property type="term" value="P:DNA restriction-modification system"/>
    <property type="evidence" value="ECO:0007669"/>
    <property type="project" value="UniProtKB-KW"/>
</dbReference>
<evidence type="ECO:0000256" key="7">
    <source>
        <dbReference type="RuleBase" id="RU000417"/>
    </source>
</evidence>
<dbReference type="PANTHER" id="PTHR10629:SF52">
    <property type="entry name" value="DNA (CYTOSINE-5)-METHYLTRANSFERASE 1"/>
    <property type="match status" value="1"/>
</dbReference>
<dbReference type="GO" id="GO:0032259">
    <property type="term" value="P:methylation"/>
    <property type="evidence" value="ECO:0007669"/>
    <property type="project" value="UniProtKB-KW"/>
</dbReference>
<dbReference type="SUPFAM" id="SSF53335">
    <property type="entry name" value="S-adenosyl-L-methionine-dependent methyltransferases"/>
    <property type="match status" value="1"/>
</dbReference>
<name>A0A1G8ZWU7_9BACL</name>
<dbReference type="InterPro" id="IPR029063">
    <property type="entry name" value="SAM-dependent_MTases_sf"/>
</dbReference>
<dbReference type="InterPro" id="IPR018117">
    <property type="entry name" value="C5_DNA_meth_AS"/>
</dbReference>
<dbReference type="GO" id="GO:0003677">
    <property type="term" value="F:DNA binding"/>
    <property type="evidence" value="ECO:0007669"/>
    <property type="project" value="TreeGrafter"/>
</dbReference>
<dbReference type="Gene3D" id="3.40.50.150">
    <property type="entry name" value="Vaccinia Virus protein VP39"/>
    <property type="match status" value="1"/>
</dbReference>
<dbReference type="InterPro" id="IPR001525">
    <property type="entry name" value="C5_MeTfrase"/>
</dbReference>
<dbReference type="PROSITE" id="PS51679">
    <property type="entry name" value="SAM_MT_C5"/>
    <property type="match status" value="1"/>
</dbReference>
<evidence type="ECO:0000256" key="4">
    <source>
        <dbReference type="ARBA" id="ARBA00022747"/>
    </source>
</evidence>
<feature type="active site" evidence="5">
    <location>
        <position position="119"/>
    </location>
</feature>
<dbReference type="PANTHER" id="PTHR10629">
    <property type="entry name" value="CYTOSINE-SPECIFIC METHYLTRANSFERASE"/>
    <property type="match status" value="1"/>
</dbReference>